<dbReference type="EMBL" id="JPMV01000030">
    <property type="protein sequence ID" value="KGI80559.1"/>
    <property type="molecule type" value="Genomic_DNA"/>
</dbReference>
<gene>
    <name evidence="1" type="ORF">IL38_16480</name>
</gene>
<evidence type="ECO:0000313" key="1">
    <source>
        <dbReference type="EMBL" id="KGI80559.1"/>
    </source>
</evidence>
<evidence type="ECO:0000313" key="2">
    <source>
        <dbReference type="Proteomes" id="UP000029737"/>
    </source>
</evidence>
<keyword evidence="2" id="KW-1185">Reference proteome</keyword>
<comment type="caution">
    <text evidence="1">The sequence shown here is derived from an EMBL/GenBank/DDBJ whole genome shotgun (WGS) entry which is preliminary data.</text>
</comment>
<proteinExistence type="predicted"/>
<accession>A0ABR4X1N9</accession>
<organism evidence="1 2">
    <name type="scientific">Actinopolyspora erythraea</name>
    <dbReference type="NCBI Taxonomy" id="414996"/>
    <lineage>
        <taxon>Bacteria</taxon>
        <taxon>Bacillati</taxon>
        <taxon>Actinomycetota</taxon>
        <taxon>Actinomycetes</taxon>
        <taxon>Actinopolysporales</taxon>
        <taxon>Actinopolysporaceae</taxon>
        <taxon>Actinopolyspora</taxon>
    </lineage>
</organism>
<dbReference type="Proteomes" id="UP000029737">
    <property type="component" value="Unassembled WGS sequence"/>
</dbReference>
<name>A0ABR4X1N9_9ACTN</name>
<reference evidence="1 2" key="1">
    <citation type="journal article" date="2014" name="PLoS ONE">
        <title>Identification and Characterization of a New Erythromycin Biosynthetic Gene Cluster in Actinopolyspora erythraea YIM90600, a Novel Erythronolide-Producing Halophilic Actinomycete Isolated from Salt Field.</title>
        <authorList>
            <person name="Chen D."/>
            <person name="Feng J."/>
            <person name="Huang L."/>
            <person name="Zhang Q."/>
            <person name="Wu J."/>
            <person name="Zhu X."/>
            <person name="Duan Y."/>
            <person name="Xu Z."/>
        </authorList>
    </citation>
    <scope>NUCLEOTIDE SEQUENCE [LARGE SCALE GENOMIC DNA]</scope>
    <source>
        <strain evidence="1 2">YIM90600</strain>
    </source>
</reference>
<sequence>MVPHRARLHVTLIVTHQSIWLESFITLVRLDSHHRIHNRADLAHRDLYLTRVEPIASHFHLPIQSLNEVELTFSTFDDVAGMVNFTSFYIGKPLHALRG</sequence>
<protein>
    <submittedName>
        <fullName evidence="1">Uncharacterized protein</fullName>
    </submittedName>
</protein>